<dbReference type="EMBL" id="CP009245">
    <property type="protein sequence ID" value="APT84376.1"/>
    <property type="molecule type" value="Genomic_DNA"/>
</dbReference>
<dbReference type="AlphaFoldDB" id="A0A1L7CEW3"/>
<dbReference type="Proteomes" id="UP000185478">
    <property type="component" value="Chromosome"/>
</dbReference>
<sequence length="292" mass="30731">MRTTKLLATTMAAALCLAATAPAHAATPRVENFTHVDGTSALGCVIDFNPSPADVQAGQTGVLGDYAKQLGSLENDVRLALLARIDNQRLSDAVVAVEAGKLSPEKFEAIAREAVAADKELDDSALVWLTPGKATTAMTQAMNQNYEDFVTKLDALDRPLSYGEARDAASQGFVIPGSRIATKDSFGTEWANPQAMGKATPTTAALATVVKEHAATDSKLNELAAQIRTATITETLNACMSELDKRGVSHDDSHHGSSTGSAEEKLSNPLMIIFGAIADFFGFLRSLFAGSS</sequence>
<proteinExistence type="predicted"/>
<keyword evidence="3" id="KW-1185">Reference proteome</keyword>
<gene>
    <name evidence="2" type="ORF">CAQU_04035</name>
</gene>
<organism evidence="2 3">
    <name type="scientific">Corynebacterium aquilae DSM 44791</name>
    <dbReference type="NCBI Taxonomy" id="1431546"/>
    <lineage>
        <taxon>Bacteria</taxon>
        <taxon>Bacillati</taxon>
        <taxon>Actinomycetota</taxon>
        <taxon>Actinomycetes</taxon>
        <taxon>Mycobacteriales</taxon>
        <taxon>Corynebacteriaceae</taxon>
        <taxon>Corynebacterium</taxon>
    </lineage>
</organism>
<evidence type="ECO:0000313" key="2">
    <source>
        <dbReference type="EMBL" id="APT84376.1"/>
    </source>
</evidence>
<protein>
    <recommendedName>
        <fullName evidence="4">DUF4439 domain-containing protein</fullName>
    </recommendedName>
</protein>
<dbReference type="RefSeq" id="WP_075725406.1">
    <property type="nucleotide sequence ID" value="NZ_CP009245.1"/>
</dbReference>
<feature type="signal peptide" evidence="1">
    <location>
        <begin position="1"/>
        <end position="25"/>
    </location>
</feature>
<name>A0A1L7CEW3_9CORY</name>
<accession>A0A1L7CEW3</accession>
<dbReference type="KEGG" id="caqu:CAQU_04035"/>
<evidence type="ECO:0000313" key="3">
    <source>
        <dbReference type="Proteomes" id="UP000185478"/>
    </source>
</evidence>
<evidence type="ECO:0000256" key="1">
    <source>
        <dbReference type="SAM" id="SignalP"/>
    </source>
</evidence>
<evidence type="ECO:0008006" key="4">
    <source>
        <dbReference type="Google" id="ProtNLM"/>
    </source>
</evidence>
<feature type="chain" id="PRO_5011956302" description="DUF4439 domain-containing protein" evidence="1">
    <location>
        <begin position="26"/>
        <end position="292"/>
    </location>
</feature>
<reference evidence="2 3" key="1">
    <citation type="submission" date="2014-08" db="EMBL/GenBank/DDBJ databases">
        <title>Complete genome sequence of Corynebacterium aquilae S-613T(T) (=DSM 44791(T)), isolated from the choana of a healthy golden eagle.</title>
        <authorList>
            <person name="Ruckert C."/>
            <person name="Albersmeier A."/>
            <person name="Winkler A."/>
            <person name="Kalinowski J."/>
        </authorList>
    </citation>
    <scope>NUCLEOTIDE SEQUENCE [LARGE SCALE GENOMIC DNA]</scope>
    <source>
        <strain evidence="2 3">S-613</strain>
    </source>
</reference>
<keyword evidence="1" id="KW-0732">Signal</keyword>